<dbReference type="Pfam" id="PF00078">
    <property type="entry name" value="RVT_1"/>
    <property type="match status" value="1"/>
</dbReference>
<evidence type="ECO:0000259" key="1">
    <source>
        <dbReference type="PROSITE" id="PS50878"/>
    </source>
</evidence>
<organism evidence="2 3">
    <name type="scientific">Artemia franciscana</name>
    <name type="common">Brine shrimp</name>
    <name type="synonym">Artemia sanfranciscana</name>
    <dbReference type="NCBI Taxonomy" id="6661"/>
    <lineage>
        <taxon>Eukaryota</taxon>
        <taxon>Metazoa</taxon>
        <taxon>Ecdysozoa</taxon>
        <taxon>Arthropoda</taxon>
        <taxon>Crustacea</taxon>
        <taxon>Branchiopoda</taxon>
        <taxon>Anostraca</taxon>
        <taxon>Artemiidae</taxon>
        <taxon>Artemia</taxon>
    </lineage>
</organism>
<dbReference type="PANTHER" id="PTHR47027">
    <property type="entry name" value="REVERSE TRANSCRIPTASE DOMAIN-CONTAINING PROTEIN"/>
    <property type="match status" value="1"/>
</dbReference>
<protein>
    <recommendedName>
        <fullName evidence="1">Reverse transcriptase domain-containing protein</fullName>
    </recommendedName>
</protein>
<dbReference type="InterPro" id="IPR000477">
    <property type="entry name" value="RT_dom"/>
</dbReference>
<reference evidence="2" key="1">
    <citation type="submission" date="2023-07" db="EMBL/GenBank/DDBJ databases">
        <title>Chromosome-level genome assembly of Artemia franciscana.</title>
        <authorList>
            <person name="Jo E."/>
        </authorList>
    </citation>
    <scope>NUCLEOTIDE SEQUENCE</scope>
    <source>
        <tissue evidence="2">Whole body</tissue>
    </source>
</reference>
<gene>
    <name evidence="2" type="ORF">QYM36_001840</name>
</gene>
<accession>A0AA88I8L1</accession>
<dbReference type="Proteomes" id="UP001187531">
    <property type="component" value="Unassembled WGS sequence"/>
</dbReference>
<dbReference type="EMBL" id="JAVRJZ010000004">
    <property type="protein sequence ID" value="KAK2723318.1"/>
    <property type="molecule type" value="Genomic_DNA"/>
</dbReference>
<proteinExistence type="predicted"/>
<keyword evidence="3" id="KW-1185">Reference proteome</keyword>
<comment type="caution">
    <text evidence="2">The sequence shown here is derived from an EMBL/GenBank/DDBJ whole genome shotgun (WGS) entry which is preliminary data.</text>
</comment>
<dbReference type="PANTHER" id="PTHR47027:SF24">
    <property type="entry name" value="RIBONUCLEASE H"/>
    <property type="match status" value="1"/>
</dbReference>
<dbReference type="PROSITE" id="PS50878">
    <property type="entry name" value="RT_POL"/>
    <property type="match status" value="1"/>
</dbReference>
<name>A0AA88I8L1_ARTSF</name>
<evidence type="ECO:0000313" key="3">
    <source>
        <dbReference type="Proteomes" id="UP001187531"/>
    </source>
</evidence>
<evidence type="ECO:0000313" key="2">
    <source>
        <dbReference type="EMBL" id="KAK2723318.1"/>
    </source>
</evidence>
<sequence length="101" mass="12107">MVLLDRCRSIIRRIRRPEQAGFMSERSTIEKIFRVRQVVEKTRELQQKAFIVFLDFRAAFDSVDREALWITFKSIGLPDKYRRLFEALHQETESCVQVNSR</sequence>
<dbReference type="AlphaFoldDB" id="A0AA88I8L1"/>
<feature type="domain" description="Reverse transcriptase" evidence="1">
    <location>
        <begin position="1"/>
        <end position="101"/>
    </location>
</feature>